<dbReference type="Gene3D" id="2.60.120.200">
    <property type="match status" value="1"/>
</dbReference>
<evidence type="ECO:0000256" key="1">
    <source>
        <dbReference type="ARBA" id="ARBA00022729"/>
    </source>
</evidence>
<dbReference type="Gene3D" id="2.60.40.10">
    <property type="entry name" value="Immunoglobulins"/>
    <property type="match status" value="1"/>
</dbReference>
<dbReference type="CDD" id="cd00110">
    <property type="entry name" value="LamG"/>
    <property type="match status" value="1"/>
</dbReference>
<evidence type="ECO:0000313" key="7">
    <source>
        <dbReference type="Proteomes" id="UP001597100"/>
    </source>
</evidence>
<dbReference type="InterPro" id="IPR025667">
    <property type="entry name" value="SprB_repeat"/>
</dbReference>
<organism evidence="6 7">
    <name type="scientific">Salinimicrobium gaetbulicola</name>
    <dbReference type="NCBI Taxonomy" id="999702"/>
    <lineage>
        <taxon>Bacteria</taxon>
        <taxon>Pseudomonadati</taxon>
        <taxon>Bacteroidota</taxon>
        <taxon>Flavobacteriia</taxon>
        <taxon>Flavobacteriales</taxon>
        <taxon>Flavobacteriaceae</taxon>
        <taxon>Salinimicrobium</taxon>
    </lineage>
</organism>
<dbReference type="InterPro" id="IPR026444">
    <property type="entry name" value="Secre_tail"/>
</dbReference>
<dbReference type="Pfam" id="PF02494">
    <property type="entry name" value="HYR"/>
    <property type="match status" value="2"/>
</dbReference>
<evidence type="ECO:0000259" key="5">
    <source>
        <dbReference type="PROSITE" id="PS50825"/>
    </source>
</evidence>
<reference evidence="7" key="1">
    <citation type="journal article" date="2019" name="Int. J. Syst. Evol. Microbiol.">
        <title>The Global Catalogue of Microorganisms (GCM) 10K type strain sequencing project: providing services to taxonomists for standard genome sequencing and annotation.</title>
        <authorList>
            <consortium name="The Broad Institute Genomics Platform"/>
            <consortium name="The Broad Institute Genome Sequencing Center for Infectious Disease"/>
            <person name="Wu L."/>
            <person name="Ma J."/>
        </authorList>
    </citation>
    <scope>NUCLEOTIDE SEQUENCE [LARGE SCALE GENOMIC DNA]</scope>
    <source>
        <strain evidence="7">CCUG 60898</strain>
    </source>
</reference>
<dbReference type="InterPro" id="IPR000601">
    <property type="entry name" value="PKD_dom"/>
</dbReference>
<keyword evidence="2" id="KW-0677">Repeat</keyword>
<dbReference type="SMART" id="SM00560">
    <property type="entry name" value="LamGL"/>
    <property type="match status" value="1"/>
</dbReference>
<dbReference type="Gene3D" id="2.60.40.740">
    <property type="match status" value="2"/>
</dbReference>
<keyword evidence="1" id="KW-0732">Signal</keyword>
<accession>A0ABW3IEE7</accession>
<dbReference type="RefSeq" id="WP_380737717.1">
    <property type="nucleotide sequence ID" value="NZ_JBHTJP010000032.1"/>
</dbReference>
<dbReference type="InterPro" id="IPR013320">
    <property type="entry name" value="ConA-like_dom_sf"/>
</dbReference>
<evidence type="ECO:0000256" key="2">
    <source>
        <dbReference type="ARBA" id="ARBA00022737"/>
    </source>
</evidence>
<feature type="domain" description="HYR" evidence="5">
    <location>
        <begin position="37"/>
        <end position="117"/>
    </location>
</feature>
<sequence length="1908" mass="206410">MSNNAPSTFPTGTTTVTWTVTDDAGNTASGTQIVTVTDNEDPGITAPSQVSVNTDSGECFASSVNLGTPDTADNCSVASVSNNAPSTFPTGTTTVTWTVTDDAGNTASGTQIVTVTDNEDPGITAPSDVSINTDPGKCFASSVNLGTPDTADNCSVASVTNDAPSTFPTGTSTVTWTVTDNAGNTAFDTQSVTVTDNEDPSITAPSDVSINTDPGKCFASSVNLGNPDTADNCSVASVTNNAPSTFSTGTTTVTWTVTDNAGNTETATQDVIVMDNENPTITAPADVTAKTSDDGQGNCSSTAILGTPLVGDNCGIASIKAYVGGSEITPANYIFSLGSTKVLWEVTDHSGNTNSAEQNVTIEDDEAPIPPNLNNIIWGCTYTVNPPTSTDNCDPNVTVTANRSTTFSTSGTVVWTFEDDAGNTSNVSQTITINPLTASTSNTRTSVYEINDGTATANPSGGISPYNYEWRAAGSNAVISTSRQATGLAAGDYEVKISDANGCFINKSVTVIPAVRPDILATSECESVHDYIRTSTFQVDLNNITGGIGDPQNFVYQWNFGPGATPSSGTGMQEFTVNWDSDGDKIIQLTIKDESNYTQTFEIPHYVGGCFEGCGTSVNFDLNTDNFFIGDKDGNRLTGANCEQTTEKYMWIEITKNANGYGLSSELYYATNNGTETVSRKAIGCFEEIEDPSVPTYKPIPLGLFRLFQVQDTNTSGDKITWKCGETFKVLQLNIRWTNERTWGCNKGTKPMCYGPSEEVIVHTPLMAEATPTNILCKGESSGSISIRASGGQSPYMYSISGPENRTYQTSNKFFNLPVGTYTYNVKDSENFVTTGSVTITEPGSSLNADISITQLVECYGGTGAAKVTATGGTSPYSYLWSSGATTENAISLLAEINYTVTITDANGCTITKPITLTAPAQLTTANAGITQNLGCGITSTTLNANNPAAGEMGEWRIVSGSGGLLSDPDKNNPQASFSGSPGETYILEWTISNADDGSCPNSDQVSITFAEECSTLDFDGIDDHVVVGDHYDFPGSNFSLEAWIRPKSISGTKTIISKRNTADFTSGGYDLSIINGALSFRWNGNQVLTNDKISTDRWYHVAVVFNGTLPQLFVDGINLPVQTSIPNNSNPKDITYPFLIGAAYYANTPQKPKNYFYGWIEEVRIWQTAISQEQLQFMMNQRLEQGISSSGNTVVKGEILPMNVPNDLPWSSLNGYYRLIVSEIDAALGTTPDIATIQAPGYLKNIQNSQENSAPLPYISLNGGSWWNKNSWVEPTYWDPPNSTGIDGTKIDWNIAYVSDDLNSANQNITLLGLLLKGGKLDMLGTNPTSVNQPGTGNALTITDYLELDGFIDLNGESQLVQTEGSILAGSGRLDRDQQGTASSFNYNYFSSPVSTLGNSQNSGYTIAGVLRSGTDPATPKTINFNYQYHYADGALSDPVKLSTYWMYKFHGDAGLYNEWHWIGQNGYINAAEGFTMKGSSGHRSILDLQNYVFTGMPNNGAVSVNISAGQNRLIGNPYPSAIDADEFIKDNLEDRRGQNVFNGTLYFWSHFSGQTHYLQRYVGGYATYNLAGGVKAVSNDARINATGEIGGMEPKQYIPPGQAFFINTVVDDNVKNWASKLPQPVGITGGEVKFNNSQRVFQKEDPSKAVFHTTEKPRVTGSSKISATTQPEEKHDTRKRIWIKAKTPLGYHRQLLVTEDESCTLDFDLGYDAPLYDEFEEDMFWQMDRIELVIQGVPGFNKETELPLTLKIAEKGEFTISIDQLENIPENFAIHLKDSLLEETFDLRKENFRFEAEKGLIKNRFSIVFLNDKMSLDEENLEELDSIEVELFYSNQKNLITILNPELIPVNKAYIYTLSGQFVRMYDYIPLETKTDLIVPLKTNGVYILQLETAHGKKSMKFVIKK</sequence>
<evidence type="ECO:0000256" key="3">
    <source>
        <dbReference type="ARBA" id="ARBA00023157"/>
    </source>
</evidence>
<feature type="domain" description="HYR" evidence="5">
    <location>
        <begin position="195"/>
        <end position="275"/>
    </location>
</feature>
<name>A0ABW3IEE7_9FLAO</name>
<protein>
    <submittedName>
        <fullName evidence="6">LamG-like jellyroll fold domain-containing protein</fullName>
    </submittedName>
</protein>
<dbReference type="PROSITE" id="PS50825">
    <property type="entry name" value="HYR"/>
    <property type="match status" value="2"/>
</dbReference>
<dbReference type="InterPro" id="IPR013783">
    <property type="entry name" value="Ig-like_fold"/>
</dbReference>
<dbReference type="InterPro" id="IPR006558">
    <property type="entry name" value="LamG-like"/>
</dbReference>
<dbReference type="Proteomes" id="UP001597100">
    <property type="component" value="Unassembled WGS sequence"/>
</dbReference>
<comment type="caution">
    <text evidence="6">The sequence shown here is derived from an EMBL/GenBank/DDBJ whole genome shotgun (WGS) entry which is preliminary data.</text>
</comment>
<dbReference type="Pfam" id="PF13385">
    <property type="entry name" value="Laminin_G_3"/>
    <property type="match status" value="1"/>
</dbReference>
<evidence type="ECO:0000259" key="4">
    <source>
        <dbReference type="PROSITE" id="PS50093"/>
    </source>
</evidence>
<dbReference type="Pfam" id="PF13573">
    <property type="entry name" value="SprB"/>
    <property type="match status" value="2"/>
</dbReference>
<dbReference type="PANTHER" id="PTHR24273:SF32">
    <property type="entry name" value="HYALIN"/>
    <property type="match status" value="1"/>
</dbReference>
<dbReference type="PANTHER" id="PTHR24273">
    <property type="entry name" value="FI04643P-RELATED"/>
    <property type="match status" value="1"/>
</dbReference>
<feature type="domain" description="PKD" evidence="4">
    <location>
        <begin position="549"/>
        <end position="603"/>
    </location>
</feature>
<keyword evidence="7" id="KW-1185">Reference proteome</keyword>
<proteinExistence type="predicted"/>
<keyword evidence="3" id="KW-1015">Disulfide bond</keyword>
<dbReference type="SUPFAM" id="SSF49899">
    <property type="entry name" value="Concanavalin A-like lectins/glucanases"/>
    <property type="match status" value="1"/>
</dbReference>
<dbReference type="InterPro" id="IPR003410">
    <property type="entry name" value="HYR_dom"/>
</dbReference>
<dbReference type="InterPro" id="IPR001791">
    <property type="entry name" value="Laminin_G"/>
</dbReference>
<dbReference type="PROSITE" id="PS50093">
    <property type="entry name" value="PKD"/>
    <property type="match status" value="1"/>
</dbReference>
<dbReference type="NCBIfam" id="TIGR04183">
    <property type="entry name" value="Por_Secre_tail"/>
    <property type="match status" value="1"/>
</dbReference>
<evidence type="ECO:0000313" key="6">
    <source>
        <dbReference type="EMBL" id="MFD0976414.1"/>
    </source>
</evidence>
<dbReference type="EMBL" id="JBHTJP010000032">
    <property type="protein sequence ID" value="MFD0976414.1"/>
    <property type="molecule type" value="Genomic_DNA"/>
</dbReference>
<gene>
    <name evidence="6" type="ORF">ACFQ1G_06400</name>
</gene>